<dbReference type="EMBL" id="JXOK01000037">
    <property type="protein sequence ID" value="KIN10991.1"/>
    <property type="molecule type" value="Genomic_DNA"/>
</dbReference>
<dbReference type="SUPFAM" id="SSF54506">
    <property type="entry name" value="Diaminopimelate epimerase-like"/>
    <property type="match status" value="2"/>
</dbReference>
<dbReference type="InterPro" id="IPR047687">
    <property type="entry name" value="OMA_tautomer-like"/>
</dbReference>
<dbReference type="InterPro" id="IPR007400">
    <property type="entry name" value="PrpF-like"/>
</dbReference>
<organism evidence="3 4">
    <name type="scientific">Vibrio mytili</name>
    <dbReference type="NCBI Taxonomy" id="50718"/>
    <lineage>
        <taxon>Bacteria</taxon>
        <taxon>Pseudomonadati</taxon>
        <taxon>Pseudomonadota</taxon>
        <taxon>Gammaproteobacteria</taxon>
        <taxon>Vibrionales</taxon>
        <taxon>Vibrionaceae</taxon>
        <taxon>Vibrio</taxon>
    </lineage>
</organism>
<keyword evidence="2" id="KW-0413">Isomerase</keyword>
<gene>
    <name evidence="3" type="ORF">SU60_11000</name>
</gene>
<accession>A0A0C3HS22</accession>
<protein>
    <submittedName>
        <fullName evidence="3">4-oxalomesaconate tautomerase</fullName>
    </submittedName>
</protein>
<dbReference type="GO" id="GO:0016853">
    <property type="term" value="F:isomerase activity"/>
    <property type="evidence" value="ECO:0007669"/>
    <property type="project" value="UniProtKB-KW"/>
</dbReference>
<proteinExistence type="inferred from homology"/>
<evidence type="ECO:0000313" key="3">
    <source>
        <dbReference type="EMBL" id="KIN10991.1"/>
    </source>
</evidence>
<dbReference type="Gene3D" id="3.10.310.10">
    <property type="entry name" value="Diaminopimelate Epimerase, Chain A, domain 1"/>
    <property type="match status" value="2"/>
</dbReference>
<name>A0A0C3HS22_9VIBR</name>
<dbReference type="Pfam" id="PF04303">
    <property type="entry name" value="PrpF"/>
    <property type="match status" value="1"/>
</dbReference>
<dbReference type="PANTHER" id="PTHR43709:SF3">
    <property type="entry name" value="ISOMERASE YBHH-RELATED"/>
    <property type="match status" value="1"/>
</dbReference>
<dbReference type="RefSeq" id="WP_041155537.1">
    <property type="nucleotide sequence ID" value="NZ_CBCRVP010000005.1"/>
</dbReference>
<evidence type="ECO:0000256" key="1">
    <source>
        <dbReference type="ARBA" id="ARBA00007673"/>
    </source>
</evidence>
<dbReference type="NCBIfam" id="NF033377">
    <property type="entry name" value="OMA_tautomer"/>
    <property type="match status" value="1"/>
</dbReference>
<dbReference type="Proteomes" id="UP000031977">
    <property type="component" value="Unassembled WGS sequence"/>
</dbReference>
<dbReference type="STRING" id="50718.SU60_11000"/>
<dbReference type="PANTHER" id="PTHR43709">
    <property type="entry name" value="ACONITATE ISOMERASE-RELATED"/>
    <property type="match status" value="1"/>
</dbReference>
<keyword evidence="4" id="KW-1185">Reference proteome</keyword>
<dbReference type="AlphaFoldDB" id="A0A0C3HS22"/>
<comment type="caution">
    <text evidence="3">The sequence shown here is derived from an EMBL/GenBank/DDBJ whole genome shotgun (WGS) entry which is preliminary data.</text>
</comment>
<reference evidence="3 4" key="1">
    <citation type="submission" date="2015-01" db="EMBL/GenBank/DDBJ databases">
        <title>Draft genome of Vibrio mytili type strain CAIM 528.</title>
        <authorList>
            <person name="Gonzalez-Castillo A."/>
            <person name="Gomez-Gil B."/>
            <person name="Enciso-Ibarra J."/>
        </authorList>
    </citation>
    <scope>NUCLEOTIDE SEQUENCE [LARGE SCALE GENOMIC DNA]</scope>
    <source>
        <strain evidence="3 4">CAIM 528</strain>
    </source>
</reference>
<sequence>MTQSQFIPCMLIRGGTSKGAYFLASDLPQSPELRDQLLIQIMGSGDVQQINGIGGGTTLTSKVGIVSRSDSEDAELDYLFAQVGVEEKLVDTKPSCGNILSGVIAFASEKGLIELADGTTTVRVKNVNTNTIIDVTAETPNKSLKFDGSTTIDGVQGTGSPILLNFLDVGGAKTGKLFPTGSVRETINNIDVTCIDAAVPMVHIPAQALGLIGNETKFVIDSNQVLLDKIEAIRIIAGEKMGLGDVRASVIPKVSIVSPPHHGGTITSRYLVPHNCHASHAVTGAICVGAASLIEGTVTHQQASGSSETVMIEHPSGKIDVKLVLLEGEHEPVIAQAALIRTARPLFKGDVYVA</sequence>
<evidence type="ECO:0000313" key="4">
    <source>
        <dbReference type="Proteomes" id="UP000031977"/>
    </source>
</evidence>
<evidence type="ECO:0000256" key="2">
    <source>
        <dbReference type="ARBA" id="ARBA00023235"/>
    </source>
</evidence>
<dbReference type="OrthoDB" id="9779763at2"/>
<comment type="similarity">
    <text evidence="1">Belongs to the PrpF family.</text>
</comment>